<dbReference type="RefSeq" id="XP_030641294.1">
    <property type="nucleotide sequence ID" value="XM_030785434.1"/>
</dbReference>
<dbReference type="InParanoid" id="A0A6J2WAA5"/>
<dbReference type="SUPFAM" id="SSF52540">
    <property type="entry name" value="P-loop containing nucleoside triphosphate hydrolases"/>
    <property type="match status" value="1"/>
</dbReference>
<dbReference type="AlphaFoldDB" id="A0A6J2WAA5"/>
<feature type="domain" description="GB1/RHD3-type G" evidence="5">
    <location>
        <begin position="39"/>
        <end position="272"/>
    </location>
</feature>
<organism evidence="6 7">
    <name type="scientific">Chanos chanos</name>
    <name type="common">Milkfish</name>
    <name type="synonym">Mugil chanos</name>
    <dbReference type="NCBI Taxonomy" id="29144"/>
    <lineage>
        <taxon>Eukaryota</taxon>
        <taxon>Metazoa</taxon>
        <taxon>Chordata</taxon>
        <taxon>Craniata</taxon>
        <taxon>Vertebrata</taxon>
        <taxon>Euteleostomi</taxon>
        <taxon>Actinopterygii</taxon>
        <taxon>Neopterygii</taxon>
        <taxon>Teleostei</taxon>
        <taxon>Ostariophysi</taxon>
        <taxon>Gonorynchiformes</taxon>
        <taxon>Chanidae</taxon>
        <taxon>Chanos</taxon>
    </lineage>
</organism>
<dbReference type="CDD" id="cd01851">
    <property type="entry name" value="GBP"/>
    <property type="match status" value="1"/>
</dbReference>
<evidence type="ECO:0000256" key="3">
    <source>
        <dbReference type="ARBA" id="ARBA00023134"/>
    </source>
</evidence>
<sequence length="424" mass="48880">MTSFKSTVEMREPICLIESDESGCMCVRREALEILEQITQPVVVVAIVGLCRTGKSFLMNRLAGKHTGFESNTRGIWMWCVSHPCKAEHTLVLLDTEGLDKGDEKHDTWLFCLAVLLSSTLVYNSIGAIDDDALEKLHCMEYVTELLWHIKVKSGSGDEDQFKEFKSFFPSFVWTLQDFPFTLELEERPITANQYLEDALQLKTGSSSQILQYNQTRCCLREFFSVRKCFVFECPASIERIKQLRSLTDADLEPTFLEQVQDFCGYILTNSHAKTMRGGLELTGRIWGNLTEMYVEAIHCGEVPCLDETMESLVVIQNSCAATEAVEYYQREMWSRVTTETQKEWSVIHEVVKREAMKLLINNSLGDLDQHCQQEFKRSLQSLYEEYYWQRMEEPHQMNTSVFSPEKTNSEKDDTFMLCSLDSI</sequence>
<reference evidence="7" key="1">
    <citation type="submission" date="2025-08" db="UniProtKB">
        <authorList>
            <consortium name="RefSeq"/>
        </authorList>
    </citation>
    <scope>IDENTIFICATION</scope>
</reference>
<evidence type="ECO:0000313" key="7">
    <source>
        <dbReference type="RefSeq" id="XP_030641294.1"/>
    </source>
</evidence>
<keyword evidence="1" id="KW-0547">Nucleotide-binding</keyword>
<dbReference type="InterPro" id="IPR036543">
    <property type="entry name" value="Guanylate-bd_C_sf"/>
</dbReference>
<accession>A0A6J2WAA5</accession>
<dbReference type="GO" id="GO:0003924">
    <property type="term" value="F:GTPase activity"/>
    <property type="evidence" value="ECO:0007669"/>
    <property type="project" value="InterPro"/>
</dbReference>
<dbReference type="OrthoDB" id="2135133at2759"/>
<dbReference type="InterPro" id="IPR027417">
    <property type="entry name" value="P-loop_NTPase"/>
</dbReference>
<evidence type="ECO:0000256" key="4">
    <source>
        <dbReference type="PROSITE-ProRule" id="PRU01052"/>
    </source>
</evidence>
<comment type="similarity">
    <text evidence="4">Belongs to the TRAFAC class dynamin-like GTPase superfamily. GB1/RHD3 GTPase family.</text>
</comment>
<keyword evidence="2" id="KW-0378">Hydrolase</keyword>
<dbReference type="SUPFAM" id="SSF48340">
    <property type="entry name" value="Interferon-induced guanylate-binding protein 1 (GBP1), C-terminal domain"/>
    <property type="match status" value="1"/>
</dbReference>
<evidence type="ECO:0000313" key="6">
    <source>
        <dbReference type="Proteomes" id="UP000504632"/>
    </source>
</evidence>
<evidence type="ECO:0000256" key="2">
    <source>
        <dbReference type="ARBA" id="ARBA00022801"/>
    </source>
</evidence>
<dbReference type="FunFam" id="3.40.50.300:FF:002830">
    <property type="entry name" value="Guanylate-binding protein 2"/>
    <property type="match status" value="1"/>
</dbReference>
<keyword evidence="6" id="KW-1185">Reference proteome</keyword>
<dbReference type="PANTHER" id="PTHR10751">
    <property type="entry name" value="GUANYLATE BINDING PROTEIN"/>
    <property type="match status" value="1"/>
</dbReference>
<protein>
    <submittedName>
        <fullName evidence="7">Guanylate-binding protein 1-like</fullName>
    </submittedName>
</protein>
<evidence type="ECO:0000256" key="1">
    <source>
        <dbReference type="ARBA" id="ARBA00022741"/>
    </source>
</evidence>
<gene>
    <name evidence="7" type="primary">LOC115821629</name>
</gene>
<keyword evidence="3" id="KW-0342">GTP-binding</keyword>
<dbReference type="Gene3D" id="3.40.50.300">
    <property type="entry name" value="P-loop containing nucleotide triphosphate hydrolases"/>
    <property type="match status" value="1"/>
</dbReference>
<dbReference type="PROSITE" id="PS51715">
    <property type="entry name" value="G_GB1_RHD3"/>
    <property type="match status" value="1"/>
</dbReference>
<dbReference type="InterPro" id="IPR015894">
    <property type="entry name" value="Guanylate-bd_N"/>
</dbReference>
<evidence type="ECO:0000259" key="5">
    <source>
        <dbReference type="PROSITE" id="PS51715"/>
    </source>
</evidence>
<dbReference type="InterPro" id="IPR003191">
    <property type="entry name" value="Guanylate-bd/ATL_C"/>
</dbReference>
<dbReference type="Gene3D" id="1.20.1000.10">
    <property type="entry name" value="Guanylate-binding protein, C-terminal domain"/>
    <property type="match status" value="1"/>
</dbReference>
<dbReference type="Proteomes" id="UP000504632">
    <property type="component" value="Chromosome 9"/>
</dbReference>
<dbReference type="GO" id="GO:0005525">
    <property type="term" value="F:GTP binding"/>
    <property type="evidence" value="ECO:0007669"/>
    <property type="project" value="UniProtKB-KW"/>
</dbReference>
<proteinExistence type="inferred from homology"/>
<dbReference type="Pfam" id="PF02263">
    <property type="entry name" value="GBP"/>
    <property type="match status" value="1"/>
</dbReference>
<dbReference type="GeneID" id="115821629"/>
<dbReference type="Pfam" id="PF02841">
    <property type="entry name" value="GBP_C"/>
    <property type="match status" value="1"/>
</dbReference>
<dbReference type="InterPro" id="IPR030386">
    <property type="entry name" value="G_GB1_RHD3_dom"/>
</dbReference>
<name>A0A6J2WAA5_CHACN</name>